<name>A0A7G9LQ63_9BACT</name>
<dbReference type="EMBL" id="CP060693">
    <property type="protein sequence ID" value="QNM90887.1"/>
    <property type="molecule type" value="Genomic_DNA"/>
</dbReference>
<dbReference type="AlphaFoldDB" id="A0A7G9LQ63"/>
<gene>
    <name evidence="1" type="ORF">HOO34_03305</name>
    <name evidence="2" type="ORF">HOO34_04015</name>
</gene>
<dbReference type="RefSeq" id="WP_187474964.1">
    <property type="nucleotide sequence ID" value="NZ_CP060693.1"/>
</dbReference>
<proteinExistence type="predicted"/>
<protein>
    <recommendedName>
        <fullName evidence="4">Transposase DDE domain-containing protein</fullName>
    </recommendedName>
</protein>
<dbReference type="EMBL" id="CP060693">
    <property type="protein sequence ID" value="QNM90762.1"/>
    <property type="molecule type" value="Genomic_DNA"/>
</dbReference>
<evidence type="ECO:0000313" key="1">
    <source>
        <dbReference type="EMBL" id="QNM90762.1"/>
    </source>
</evidence>
<evidence type="ECO:0000313" key="3">
    <source>
        <dbReference type="Proteomes" id="UP000515842"/>
    </source>
</evidence>
<reference evidence="1 3" key="1">
    <citation type="journal article" date="2020" name="Front. Microbiol.">
        <title>Genomic Analysis and Antimicrobial Resistance of Aliarcobacter cryaerophilus Strains From German Water Poultry.</title>
        <authorList>
            <person name="Muller E."/>
            <person name="Hotzel H."/>
            <person name="Ahlers C."/>
            <person name="Hanel I."/>
            <person name="Tomaso H."/>
            <person name="Abdel-Glil M.Y."/>
        </authorList>
    </citation>
    <scope>NUCLEOTIDE SEQUENCE [LARGE SCALE GENOMIC DNA]</scope>
    <source>
        <strain evidence="1 3">16CS1285-4</strain>
    </source>
</reference>
<evidence type="ECO:0000313" key="2">
    <source>
        <dbReference type="EMBL" id="QNM90887.1"/>
    </source>
</evidence>
<sequence length="122" mass="14354">MGKLKIEYSDKKITPFGGMKLLKDFMDKTSVIDDLQSVNLPQGYSNAAYDPVDIVQGFWLAIFTGASRYIHADWIRYDTTLQSIFDIKRLPSQSTYSRFFINLIWRKIVKYFHSYSKNFFLK</sequence>
<dbReference type="Proteomes" id="UP000515842">
    <property type="component" value="Chromosome"/>
</dbReference>
<organism evidence="1 3">
    <name type="scientific">Aliarcobacter cryaerophilus</name>
    <dbReference type="NCBI Taxonomy" id="28198"/>
    <lineage>
        <taxon>Bacteria</taxon>
        <taxon>Pseudomonadati</taxon>
        <taxon>Campylobacterota</taxon>
        <taxon>Epsilonproteobacteria</taxon>
        <taxon>Campylobacterales</taxon>
        <taxon>Arcobacteraceae</taxon>
        <taxon>Aliarcobacter</taxon>
    </lineage>
</organism>
<accession>A0A7G9LQ63</accession>
<evidence type="ECO:0008006" key="4">
    <source>
        <dbReference type="Google" id="ProtNLM"/>
    </source>
</evidence>